<dbReference type="InterPro" id="IPR023198">
    <property type="entry name" value="PGP-like_dom2"/>
</dbReference>
<dbReference type="Proteomes" id="UP000027661">
    <property type="component" value="Unassembled WGS sequence"/>
</dbReference>
<dbReference type="InterPro" id="IPR023214">
    <property type="entry name" value="HAD_sf"/>
</dbReference>
<dbReference type="GeneID" id="5304223"/>
<dbReference type="PATRIC" id="fig|1339352.3.peg.1998"/>
<dbReference type="Gene3D" id="1.10.150.240">
    <property type="entry name" value="Putative phosphatase, domain 2"/>
    <property type="match status" value="1"/>
</dbReference>
<name>A0A069SGD6_PHOVU</name>
<protein>
    <submittedName>
        <fullName evidence="4">Haloacid dehalogenase-like family hydrolase</fullName>
    </submittedName>
</protein>
<sequence length="229" mass="26384">MKNKIEFIAFDADDTLWENELYFQELEHKFCHLLRKYSPAPSVSEELFKTEIKNLHIYGYGLKGMLLCMIETICKVTNGEGDLNLVKEILRSGQELLQRPITLLDGVQEVISALHENYKLVLATKGDLFDQKRKISASGLQEYFCHIEIMSDKKNADYKRLLDHLGCKAENLLMIGNSIKSDIIPILELGGYAAYVPHHVTWAHEQYEGEVTHSHFIKLNNIKEIQNYL</sequence>
<proteinExistence type="predicted"/>
<accession>A0A069SGD6</accession>
<organism evidence="4 5">
    <name type="scientific">Phocaeicola vulgatus str. 3975 RP4</name>
    <dbReference type="NCBI Taxonomy" id="1339352"/>
    <lineage>
        <taxon>Bacteria</taxon>
        <taxon>Pseudomonadati</taxon>
        <taxon>Bacteroidota</taxon>
        <taxon>Bacteroidia</taxon>
        <taxon>Bacteroidales</taxon>
        <taxon>Bacteroidaceae</taxon>
        <taxon>Phocaeicola</taxon>
    </lineage>
</organism>
<evidence type="ECO:0000313" key="4">
    <source>
        <dbReference type="EMBL" id="KDS53656.1"/>
    </source>
</evidence>
<dbReference type="Pfam" id="PF00702">
    <property type="entry name" value="Hydrolase"/>
    <property type="match status" value="1"/>
</dbReference>
<dbReference type="Gene3D" id="3.40.50.1000">
    <property type="entry name" value="HAD superfamily/HAD-like"/>
    <property type="match status" value="1"/>
</dbReference>
<dbReference type="PANTHER" id="PTHR46470">
    <property type="entry name" value="N-ACYLNEURAMINATE-9-PHOSPHATASE"/>
    <property type="match status" value="1"/>
</dbReference>
<dbReference type="SUPFAM" id="SSF56784">
    <property type="entry name" value="HAD-like"/>
    <property type="match status" value="1"/>
</dbReference>
<keyword evidence="3" id="KW-0460">Magnesium</keyword>
<dbReference type="AlphaFoldDB" id="A0A069SGD6"/>
<dbReference type="InterPro" id="IPR036412">
    <property type="entry name" value="HAD-like_sf"/>
</dbReference>
<evidence type="ECO:0000313" key="5">
    <source>
        <dbReference type="Proteomes" id="UP000027661"/>
    </source>
</evidence>
<dbReference type="InterPro" id="IPR051400">
    <property type="entry name" value="HAD-like_hydrolase"/>
</dbReference>
<dbReference type="EMBL" id="JNHM01000028">
    <property type="protein sequence ID" value="KDS53656.1"/>
    <property type="molecule type" value="Genomic_DNA"/>
</dbReference>
<dbReference type="SFLD" id="SFLDS00003">
    <property type="entry name" value="Haloacid_Dehalogenase"/>
    <property type="match status" value="1"/>
</dbReference>
<keyword evidence="1" id="KW-0479">Metal-binding</keyword>
<dbReference type="RefSeq" id="WP_005841236.1">
    <property type="nucleotide sequence ID" value="NZ_JNHM01000028.1"/>
</dbReference>
<reference evidence="4 5" key="1">
    <citation type="submission" date="2014-04" db="EMBL/GenBank/DDBJ databases">
        <authorList>
            <person name="Sears C."/>
            <person name="Carroll K."/>
            <person name="Sack B.R."/>
            <person name="Qadri F."/>
            <person name="Myers L.L."/>
            <person name="Chung G.-T."/>
            <person name="Escheverria P."/>
            <person name="Fraser C.M."/>
            <person name="Sadzewicz L."/>
            <person name="Shefchek K.A."/>
            <person name="Tallon L."/>
            <person name="Das S.P."/>
            <person name="Daugherty S."/>
            <person name="Mongodin E.F."/>
        </authorList>
    </citation>
    <scope>NUCLEOTIDE SEQUENCE [LARGE SCALE GENOMIC DNA]</scope>
    <source>
        <strain evidence="4 5">3975 RP4</strain>
    </source>
</reference>
<evidence type="ECO:0000256" key="3">
    <source>
        <dbReference type="ARBA" id="ARBA00022842"/>
    </source>
</evidence>
<dbReference type="GO" id="GO:0046872">
    <property type="term" value="F:metal ion binding"/>
    <property type="evidence" value="ECO:0007669"/>
    <property type="project" value="UniProtKB-KW"/>
</dbReference>
<keyword evidence="2 4" id="KW-0378">Hydrolase</keyword>
<comment type="caution">
    <text evidence="4">The sequence shown here is derived from an EMBL/GenBank/DDBJ whole genome shotgun (WGS) entry which is preliminary data.</text>
</comment>
<gene>
    <name evidence="4" type="ORF">M099_2071</name>
</gene>
<dbReference type="GO" id="GO:0016791">
    <property type="term" value="F:phosphatase activity"/>
    <property type="evidence" value="ECO:0007669"/>
    <property type="project" value="TreeGrafter"/>
</dbReference>
<evidence type="ECO:0000256" key="1">
    <source>
        <dbReference type="ARBA" id="ARBA00022723"/>
    </source>
</evidence>
<evidence type="ECO:0000256" key="2">
    <source>
        <dbReference type="ARBA" id="ARBA00022801"/>
    </source>
</evidence>
<dbReference type="PANTHER" id="PTHR46470:SF2">
    <property type="entry name" value="GLYCERALDEHYDE 3-PHOSPHATE PHOSPHATASE"/>
    <property type="match status" value="1"/>
</dbReference>
<dbReference type="SFLD" id="SFLDG01129">
    <property type="entry name" value="C1.5:_HAD__Beta-PGM__Phosphata"/>
    <property type="match status" value="1"/>
</dbReference>